<dbReference type="AlphaFoldDB" id="A0A158BYU2"/>
<evidence type="ECO:0000313" key="4">
    <source>
        <dbReference type="Proteomes" id="UP000054870"/>
    </source>
</evidence>
<dbReference type="PANTHER" id="PTHR30251">
    <property type="entry name" value="PILUS ASSEMBLY CHAPERONE"/>
    <property type="match status" value="1"/>
</dbReference>
<sequence>MRHVFLCALALLLALHVGSSHAASLQISPVSIHLDATETGKAIELRNDGDQPINAQVRVFNWDQADEKDSMVPTRDLIASPPIAPIAPGAKQIVRVIRADRAPPPAERTYRLLIDELPAAGAEAANAVQFRFRYSVPLFVSAGGEQGEPVLHWSIVPKNGQPFLRVSNTGKLHAQLSVVTIKTGGGDVPLSTGLLGYVLAGRVRSWSLADIASKLKGTPSGVSASINGKTQDARIETAQ</sequence>
<dbReference type="GO" id="GO:0030288">
    <property type="term" value="C:outer membrane-bounded periplasmic space"/>
    <property type="evidence" value="ECO:0007669"/>
    <property type="project" value="InterPro"/>
</dbReference>
<dbReference type="OrthoDB" id="511700at2"/>
<dbReference type="SUPFAM" id="SSF49354">
    <property type="entry name" value="PapD-like"/>
    <property type="match status" value="1"/>
</dbReference>
<dbReference type="GO" id="GO:0071555">
    <property type="term" value="P:cell wall organization"/>
    <property type="evidence" value="ECO:0007669"/>
    <property type="project" value="InterPro"/>
</dbReference>
<dbReference type="InterPro" id="IPR013783">
    <property type="entry name" value="Ig-like_fold"/>
</dbReference>
<dbReference type="InterPro" id="IPR016147">
    <property type="entry name" value="Pili_assmbl_chaperone_N"/>
</dbReference>
<dbReference type="Pfam" id="PF00345">
    <property type="entry name" value="PapD_N"/>
    <property type="match status" value="1"/>
</dbReference>
<protein>
    <submittedName>
        <fullName evidence="3">P pilus assembly protein chaperone PapD-like protein</fullName>
    </submittedName>
</protein>
<dbReference type="EMBL" id="FCOF02000020">
    <property type="protein sequence ID" value="SAK75233.1"/>
    <property type="molecule type" value="Genomic_DNA"/>
</dbReference>
<feature type="domain" description="Pili assembly chaperone N-terminal" evidence="2">
    <location>
        <begin position="25"/>
        <end position="140"/>
    </location>
</feature>
<feature type="chain" id="PRO_5007622410" evidence="1">
    <location>
        <begin position="23"/>
        <end position="239"/>
    </location>
</feature>
<dbReference type="PANTHER" id="PTHR30251:SF4">
    <property type="entry name" value="SLR1668 PROTEIN"/>
    <property type="match status" value="1"/>
</dbReference>
<dbReference type="InterPro" id="IPR050643">
    <property type="entry name" value="Periplasmic_pilus_chap"/>
</dbReference>
<proteinExistence type="predicted"/>
<keyword evidence="1" id="KW-0732">Signal</keyword>
<gene>
    <name evidence="3" type="ORF">AWB75_04226</name>
</gene>
<comment type="caution">
    <text evidence="3">The sequence shown here is derived from an EMBL/GenBank/DDBJ whole genome shotgun (WGS) entry which is preliminary data.</text>
</comment>
<reference evidence="3" key="1">
    <citation type="submission" date="2016-01" db="EMBL/GenBank/DDBJ databases">
        <authorList>
            <person name="Peeters C."/>
        </authorList>
    </citation>
    <scope>NUCLEOTIDE SEQUENCE [LARGE SCALE GENOMIC DNA]</scope>
    <source>
        <strain evidence="3">LMG 29318</strain>
    </source>
</reference>
<keyword evidence="4" id="KW-1185">Reference proteome</keyword>
<dbReference type="Proteomes" id="UP000054870">
    <property type="component" value="Unassembled WGS sequence"/>
</dbReference>
<organism evidence="3 4">
    <name type="scientific">Caballeronia catudaia</name>
    <dbReference type="NCBI Taxonomy" id="1777136"/>
    <lineage>
        <taxon>Bacteria</taxon>
        <taxon>Pseudomonadati</taxon>
        <taxon>Pseudomonadota</taxon>
        <taxon>Betaproteobacteria</taxon>
        <taxon>Burkholderiales</taxon>
        <taxon>Burkholderiaceae</taxon>
        <taxon>Caballeronia</taxon>
    </lineage>
</organism>
<dbReference type="InterPro" id="IPR008962">
    <property type="entry name" value="PapD-like_sf"/>
</dbReference>
<dbReference type="Gene3D" id="2.60.40.10">
    <property type="entry name" value="Immunoglobulins"/>
    <property type="match status" value="1"/>
</dbReference>
<evidence type="ECO:0000256" key="1">
    <source>
        <dbReference type="SAM" id="SignalP"/>
    </source>
</evidence>
<evidence type="ECO:0000313" key="3">
    <source>
        <dbReference type="EMBL" id="SAK75233.1"/>
    </source>
</evidence>
<accession>A0A158BYU2</accession>
<feature type="signal peptide" evidence="1">
    <location>
        <begin position="1"/>
        <end position="22"/>
    </location>
</feature>
<name>A0A158BYU2_9BURK</name>
<dbReference type="RefSeq" id="WP_061126025.1">
    <property type="nucleotide sequence ID" value="NZ_FCOF02000020.1"/>
</dbReference>
<evidence type="ECO:0000259" key="2">
    <source>
        <dbReference type="Pfam" id="PF00345"/>
    </source>
</evidence>